<dbReference type="EMBL" id="AHMT02000012">
    <property type="protein sequence ID" value="EQA64127.1"/>
    <property type="molecule type" value="Genomic_DNA"/>
</dbReference>
<name>V6I3F8_9LEPT</name>
<accession>V6I3F8</accession>
<comment type="caution">
    <text evidence="1">The sequence shown here is derived from an EMBL/GenBank/DDBJ whole genome shotgun (WGS) entry which is preliminary data.</text>
</comment>
<dbReference type="Gene3D" id="3.40.1080.10">
    <property type="entry name" value="Glutaconate Coenzyme A-transferase"/>
    <property type="match status" value="1"/>
</dbReference>
<evidence type="ECO:0000313" key="2">
    <source>
        <dbReference type="Proteomes" id="UP000018747"/>
    </source>
</evidence>
<keyword evidence="2" id="KW-1185">Reference proteome</keyword>
<reference evidence="1" key="1">
    <citation type="submission" date="2013-05" db="EMBL/GenBank/DDBJ databases">
        <authorList>
            <person name="Harkins D.M."/>
            <person name="Durkin A.S."/>
            <person name="Brinkac L.M."/>
            <person name="Haft D.H."/>
            <person name="Selengut J.D."/>
            <person name="Sanka R."/>
            <person name="DePew J."/>
            <person name="Purushe J."/>
            <person name="Hartskeerl R.A."/>
            <person name="Ahmed A."/>
            <person name="van der Linden H."/>
            <person name="Goris M.G.A."/>
            <person name="Vinetz J.M."/>
            <person name="Sutton G.G."/>
            <person name="Nierman W.C."/>
            <person name="Fouts D.E."/>
        </authorList>
    </citation>
    <scope>NUCLEOTIDE SEQUENCE [LARGE SCALE GENOMIC DNA]</scope>
    <source>
        <strain evidence="1">L 60</strain>
    </source>
</reference>
<organism evidence="1 2">
    <name type="scientific">Leptospira alexanderi serovar Manhao 3 str. L 60</name>
    <dbReference type="NCBI Taxonomy" id="1049759"/>
    <lineage>
        <taxon>Bacteria</taxon>
        <taxon>Pseudomonadati</taxon>
        <taxon>Spirochaetota</taxon>
        <taxon>Spirochaetia</taxon>
        <taxon>Leptospirales</taxon>
        <taxon>Leptospiraceae</taxon>
        <taxon>Leptospira</taxon>
    </lineage>
</organism>
<proteinExistence type="predicted"/>
<evidence type="ECO:0000313" key="1">
    <source>
        <dbReference type="EMBL" id="EQA64127.1"/>
    </source>
</evidence>
<protein>
    <submittedName>
        <fullName evidence="1">Uncharacterized protein</fullName>
    </submittedName>
</protein>
<dbReference type="Proteomes" id="UP000018747">
    <property type="component" value="Unassembled WGS sequence"/>
</dbReference>
<sequence>MSFGADNLEMENLSFKPNSKLISATSTLSSVKSGQRVFVRSVASALLLDVLTARANKLSNVKIIRLYTEEKTPYAKTLTLKPTFDEI</sequence>
<dbReference type="AlphaFoldDB" id="V6I3F8"/>
<dbReference type="STRING" id="100053.GCA_002009845_01006"/>
<gene>
    <name evidence="1" type="ORF">LEP1GSC062_4361</name>
</gene>